<dbReference type="Pfam" id="PF10011">
    <property type="entry name" value="DUF2254"/>
    <property type="match status" value="1"/>
</dbReference>
<sequence>MKKLLFFWNELKASFWFIPVLLILLGILLAVGLVYLDSLISIDQNGILRFFFVQNLDSARSILTTISSAMIGVAGTVFSVTLVVLTLAASQFGPRLIKNFMDIRLNQVVLGAYIATFLFCLLVLSSIKDQEDYVFIPSISILFAVFATIANIVLLIFFIHKIAISIQADKVVSDISVFISKQVQTLFPEKMGDDPEEEPEFDLDQTINQYSKSFSLKSPKSGYLQYVDSAALMESAEEKNIMMNLYYRPGSYLVIGMELAKIYSQKELEKDDLEQLIDHFVIGKTKTAQQDLEHSIHQMVEIAVRALSPGINDPYTAISCIDNLSTTMSYLTQSRLPSKYRYDSNQTLRIIADNLGFEGMMDAAFNQIRQFAGAIPAVLIRMMEAFITINEFAKKKTHQEAIIKHAEMVLRVGRETIKEKHDLKDLEERAEKILSLTKK</sequence>
<keyword evidence="1" id="KW-0472">Membrane</keyword>
<dbReference type="STRING" id="435880.SAMN04487988_101419"/>
<dbReference type="Proteomes" id="UP000199642">
    <property type="component" value="Unassembled WGS sequence"/>
</dbReference>
<feature type="transmembrane region" description="Helical" evidence="1">
    <location>
        <begin position="133"/>
        <end position="159"/>
    </location>
</feature>
<feature type="transmembrane region" description="Helical" evidence="1">
    <location>
        <begin position="62"/>
        <end position="87"/>
    </location>
</feature>
<evidence type="ECO:0000256" key="1">
    <source>
        <dbReference type="SAM" id="Phobius"/>
    </source>
</evidence>
<protein>
    <submittedName>
        <fullName evidence="2">Uncharacterized membrane protein</fullName>
    </submittedName>
</protein>
<accession>A0A1I2P8M9</accession>
<name>A0A1I2P8M9_9BACT</name>
<dbReference type="RefSeq" id="WP_092788581.1">
    <property type="nucleotide sequence ID" value="NZ_FOPC01000001.1"/>
</dbReference>
<reference evidence="3" key="1">
    <citation type="submission" date="2016-10" db="EMBL/GenBank/DDBJ databases">
        <authorList>
            <person name="Varghese N."/>
            <person name="Submissions S."/>
        </authorList>
    </citation>
    <scope>NUCLEOTIDE SEQUENCE [LARGE SCALE GENOMIC DNA]</scope>
    <source>
        <strain evidence="3">DSM 19315</strain>
    </source>
</reference>
<gene>
    <name evidence="2" type="ORF">SAMN04487988_101419</name>
</gene>
<keyword evidence="1" id="KW-1133">Transmembrane helix</keyword>
<evidence type="ECO:0000313" key="3">
    <source>
        <dbReference type="Proteomes" id="UP000199642"/>
    </source>
</evidence>
<keyword evidence="1" id="KW-0812">Transmembrane</keyword>
<feature type="transmembrane region" description="Helical" evidence="1">
    <location>
        <begin position="20"/>
        <end position="42"/>
    </location>
</feature>
<evidence type="ECO:0000313" key="2">
    <source>
        <dbReference type="EMBL" id="SFG10307.1"/>
    </source>
</evidence>
<organism evidence="2 3">
    <name type="scientific">Algoriphagus hitonicola</name>
    <dbReference type="NCBI Taxonomy" id="435880"/>
    <lineage>
        <taxon>Bacteria</taxon>
        <taxon>Pseudomonadati</taxon>
        <taxon>Bacteroidota</taxon>
        <taxon>Cytophagia</taxon>
        <taxon>Cytophagales</taxon>
        <taxon>Cyclobacteriaceae</taxon>
        <taxon>Algoriphagus</taxon>
    </lineage>
</organism>
<dbReference type="EMBL" id="FOPC01000001">
    <property type="protein sequence ID" value="SFG10307.1"/>
    <property type="molecule type" value="Genomic_DNA"/>
</dbReference>
<dbReference type="InterPro" id="IPR018723">
    <property type="entry name" value="DUF2254_membrane"/>
</dbReference>
<feature type="transmembrane region" description="Helical" evidence="1">
    <location>
        <begin position="108"/>
        <end position="127"/>
    </location>
</feature>
<dbReference type="OrthoDB" id="2955631at2"/>
<proteinExistence type="predicted"/>
<keyword evidence="3" id="KW-1185">Reference proteome</keyword>
<dbReference type="AlphaFoldDB" id="A0A1I2P8M9"/>